<dbReference type="STRING" id="33935.ADM90_12125"/>
<name>A0A0M9DK40_9BACI</name>
<dbReference type="SMART" id="SM00347">
    <property type="entry name" value="HTH_MARR"/>
    <property type="match status" value="1"/>
</dbReference>
<evidence type="ECO:0000313" key="6">
    <source>
        <dbReference type="Proteomes" id="UP000037977"/>
    </source>
</evidence>
<dbReference type="PATRIC" id="fig|33935.3.peg.1620"/>
<evidence type="ECO:0000256" key="3">
    <source>
        <dbReference type="ARBA" id="ARBA00023163"/>
    </source>
</evidence>
<dbReference type="AlphaFoldDB" id="A0A0M9DK40"/>
<dbReference type="PROSITE" id="PS50995">
    <property type="entry name" value="HTH_MARR_2"/>
    <property type="match status" value="1"/>
</dbReference>
<dbReference type="Pfam" id="PF01047">
    <property type="entry name" value="MarR"/>
    <property type="match status" value="1"/>
</dbReference>
<gene>
    <name evidence="5" type="ORF">ADM90_12125</name>
</gene>
<keyword evidence="6" id="KW-1185">Reference proteome</keyword>
<dbReference type="PANTHER" id="PTHR42756">
    <property type="entry name" value="TRANSCRIPTIONAL REGULATOR, MARR"/>
    <property type="match status" value="1"/>
</dbReference>
<keyword evidence="1" id="KW-0805">Transcription regulation</keyword>
<dbReference type="Proteomes" id="UP000037977">
    <property type="component" value="Unassembled WGS sequence"/>
</dbReference>
<dbReference type="SUPFAM" id="SSF46785">
    <property type="entry name" value="Winged helix' DNA-binding domain"/>
    <property type="match status" value="1"/>
</dbReference>
<dbReference type="InterPro" id="IPR000835">
    <property type="entry name" value="HTH_MarR-typ"/>
</dbReference>
<evidence type="ECO:0000313" key="5">
    <source>
        <dbReference type="EMBL" id="KOY82036.1"/>
    </source>
</evidence>
<accession>A0A0M9DK40</accession>
<dbReference type="InterPro" id="IPR036388">
    <property type="entry name" value="WH-like_DNA-bd_sf"/>
</dbReference>
<sequence length="143" mass="16450">MIMDIIEKINRLQDQLNIQMAVQYETMLDNQLTAKQVLLLELIRAGATTTKDIATTLRVTTSAVSQLLNKLEGKGYIHRTINPENRREIKLELAEKGQQYFNQLKQFEQDTASAIYGQLPSEDLQHLVRILENLLTIVRRDKA</sequence>
<dbReference type="RefSeq" id="WP_053995264.1">
    <property type="nucleotide sequence ID" value="NZ_CP065643.1"/>
</dbReference>
<comment type="caution">
    <text evidence="5">The sequence shown here is derived from an EMBL/GenBank/DDBJ whole genome shotgun (WGS) entry which is preliminary data.</text>
</comment>
<dbReference type="PRINTS" id="PR00598">
    <property type="entry name" value="HTHMARR"/>
</dbReference>
<dbReference type="GO" id="GO:0003677">
    <property type="term" value="F:DNA binding"/>
    <property type="evidence" value="ECO:0007669"/>
    <property type="project" value="UniProtKB-KW"/>
</dbReference>
<organism evidence="5 6">
    <name type="scientific">Lysinibacillus macroides</name>
    <dbReference type="NCBI Taxonomy" id="33935"/>
    <lineage>
        <taxon>Bacteria</taxon>
        <taxon>Bacillati</taxon>
        <taxon>Bacillota</taxon>
        <taxon>Bacilli</taxon>
        <taxon>Bacillales</taxon>
        <taxon>Bacillaceae</taxon>
        <taxon>Lysinibacillus</taxon>
    </lineage>
</organism>
<dbReference type="EMBL" id="LGCI01000007">
    <property type="protein sequence ID" value="KOY82036.1"/>
    <property type="molecule type" value="Genomic_DNA"/>
</dbReference>
<keyword evidence="2" id="KW-0238">DNA-binding</keyword>
<feature type="domain" description="HTH marR-type" evidence="4">
    <location>
        <begin position="1"/>
        <end position="136"/>
    </location>
</feature>
<dbReference type="InterPro" id="IPR036390">
    <property type="entry name" value="WH_DNA-bd_sf"/>
</dbReference>
<proteinExistence type="predicted"/>
<keyword evidence="3" id="KW-0804">Transcription</keyword>
<evidence type="ECO:0000256" key="1">
    <source>
        <dbReference type="ARBA" id="ARBA00023015"/>
    </source>
</evidence>
<evidence type="ECO:0000256" key="2">
    <source>
        <dbReference type="ARBA" id="ARBA00023125"/>
    </source>
</evidence>
<reference evidence="5 6" key="1">
    <citation type="submission" date="2015-07" db="EMBL/GenBank/DDBJ databases">
        <title>Genome sequencing project for genomic taxonomy and phylogenomics of Bacillus-like bacteria.</title>
        <authorList>
            <person name="Liu B."/>
            <person name="Wang J."/>
            <person name="Zhu Y."/>
            <person name="Liu G."/>
            <person name="Chen Q."/>
            <person name="Chen Z."/>
            <person name="Che J."/>
            <person name="Ge C."/>
            <person name="Shi H."/>
            <person name="Pan Z."/>
            <person name="Liu X."/>
        </authorList>
    </citation>
    <scope>NUCLEOTIDE SEQUENCE [LARGE SCALE GENOMIC DNA]</scope>
    <source>
        <strain evidence="5 6">DSM 54</strain>
    </source>
</reference>
<dbReference type="GO" id="GO:0003700">
    <property type="term" value="F:DNA-binding transcription factor activity"/>
    <property type="evidence" value="ECO:0007669"/>
    <property type="project" value="InterPro"/>
</dbReference>
<evidence type="ECO:0000259" key="4">
    <source>
        <dbReference type="PROSITE" id="PS50995"/>
    </source>
</evidence>
<dbReference type="OrthoDB" id="2355600at2"/>
<protein>
    <submittedName>
        <fullName evidence="5">MarR family transcriptional regulator</fullName>
    </submittedName>
</protein>
<dbReference type="Gene3D" id="1.10.10.10">
    <property type="entry name" value="Winged helix-like DNA-binding domain superfamily/Winged helix DNA-binding domain"/>
    <property type="match status" value="1"/>
</dbReference>
<dbReference type="PANTHER" id="PTHR42756:SF1">
    <property type="entry name" value="TRANSCRIPTIONAL REPRESSOR OF EMRAB OPERON"/>
    <property type="match status" value="1"/>
</dbReference>